<reference evidence="1 2" key="1">
    <citation type="journal article" date="2008" name="J. Bacteriol.">
        <title>'Candidatus Cloacamonas acidaminovorans': genome sequence reconstruction provides a first glimpse of a new bacterial division.</title>
        <authorList>
            <person name="Pelletier E."/>
            <person name="Kreimeyer A."/>
            <person name="Bocs S."/>
            <person name="Rouy Z."/>
            <person name="Gyapay G."/>
            <person name="Chouari R."/>
            <person name="Riviere D."/>
            <person name="Ganesan A."/>
            <person name="Daegelen P."/>
            <person name="Sghir A."/>
            <person name="Cohen G.N."/>
            <person name="Medigue C."/>
            <person name="Weissenbach J."/>
            <person name="Le Paslier D."/>
        </authorList>
    </citation>
    <scope>NUCLEOTIDE SEQUENCE [LARGE SCALE GENOMIC DNA]</scope>
    <source>
        <strain evidence="2">Evry</strain>
    </source>
</reference>
<proteinExistence type="predicted"/>
<evidence type="ECO:0000313" key="1">
    <source>
        <dbReference type="EMBL" id="CAO80289.1"/>
    </source>
</evidence>
<dbReference type="HOGENOM" id="CLU_2567709_0_0_0"/>
<gene>
    <name evidence="1" type="ordered locus">CLOAM0385</name>
</gene>
<evidence type="ECO:0000313" key="2">
    <source>
        <dbReference type="Proteomes" id="UP000002019"/>
    </source>
</evidence>
<protein>
    <submittedName>
        <fullName evidence="1">Uncharacterized protein</fullName>
    </submittedName>
</protein>
<dbReference type="OrthoDB" id="9803893at2"/>
<dbReference type="RefSeq" id="WP_015424150.1">
    <property type="nucleotide sequence ID" value="NC_020449.1"/>
</dbReference>
<dbReference type="EMBL" id="CU466930">
    <property type="protein sequence ID" value="CAO80289.1"/>
    <property type="molecule type" value="Genomic_DNA"/>
</dbReference>
<accession>B0VG66</accession>
<keyword evidence="2" id="KW-1185">Reference proteome</keyword>
<organism evidence="1 2">
    <name type="scientific">Cloacimonas acidaminovorans (strain Evry)</name>
    <dbReference type="NCBI Taxonomy" id="459349"/>
    <lineage>
        <taxon>Bacteria</taxon>
        <taxon>Pseudomonadati</taxon>
        <taxon>Candidatus Cloacimonadota</taxon>
        <taxon>Candidatus Cloacimonadia</taxon>
        <taxon>Candidatus Cloacimonadales</taxon>
        <taxon>Candidatus Cloacimonadaceae</taxon>
        <taxon>Candidatus Cloacimonas</taxon>
    </lineage>
</organism>
<dbReference type="AlphaFoldDB" id="B0VG66"/>
<name>B0VG66_CLOAI</name>
<dbReference type="Proteomes" id="UP000002019">
    <property type="component" value="Chromosome"/>
</dbReference>
<sequence>MFYYQWIRQYYKELYIEDEALFGGINTQEMKRKLNIPISGPLADFLPTITIKSKDLATKITSHNIIVKDLICLPNSDLSNC</sequence>
<dbReference type="KEGG" id="caci:CLOAM0385"/>